<dbReference type="Pfam" id="PF06522">
    <property type="entry name" value="B12D"/>
    <property type="match status" value="1"/>
</dbReference>
<dbReference type="PANTHER" id="PTHR14256">
    <property type="entry name" value="NADH-UBIQUINONE OXIDOREDUCTASE MLRQ SUBUNIT"/>
    <property type="match status" value="1"/>
</dbReference>
<sequence>MVGGVCVMAGSYITYAVFTKSDVVVNKSGNPWPWQNVDSSKPQKLITVQQAYKPIPELEALRRDIGSPAHPRAASS</sequence>
<dbReference type="Proteomes" id="UP000694865">
    <property type="component" value="Unplaced"/>
</dbReference>
<evidence type="ECO:0000313" key="1">
    <source>
        <dbReference type="Proteomes" id="UP000694865"/>
    </source>
</evidence>
<dbReference type="PANTHER" id="PTHR14256:SF3">
    <property type="entry name" value="NORMAL MUCOSA OF ESOPHAGUS-SPECIFIC GENE 1 PROTEIN"/>
    <property type="match status" value="1"/>
</dbReference>
<dbReference type="RefSeq" id="XP_006813435.1">
    <property type="nucleotide sequence ID" value="XM_006813372.1"/>
</dbReference>
<keyword evidence="1" id="KW-1185">Reference proteome</keyword>
<dbReference type="GeneID" id="100370346"/>
<protein>
    <submittedName>
        <fullName evidence="2">Normal mucosa of esophagus-specific gene 1 protein-like</fullName>
    </submittedName>
</protein>
<proteinExistence type="predicted"/>
<reference evidence="2" key="1">
    <citation type="submission" date="2025-08" db="UniProtKB">
        <authorList>
            <consortium name="RefSeq"/>
        </authorList>
    </citation>
    <scope>IDENTIFICATION</scope>
    <source>
        <tissue evidence="2">Testes</tissue>
    </source>
</reference>
<gene>
    <name evidence="2" type="primary">LOC100370346</name>
</gene>
<accession>A0ABM0M094</accession>
<name>A0ABM0M094_SACKO</name>
<dbReference type="InterPro" id="IPR010530">
    <property type="entry name" value="B12D"/>
</dbReference>
<organism evidence="1 2">
    <name type="scientific">Saccoglossus kowalevskii</name>
    <name type="common">Acorn worm</name>
    <dbReference type="NCBI Taxonomy" id="10224"/>
    <lineage>
        <taxon>Eukaryota</taxon>
        <taxon>Metazoa</taxon>
        <taxon>Hemichordata</taxon>
        <taxon>Enteropneusta</taxon>
        <taxon>Harrimaniidae</taxon>
        <taxon>Saccoglossus</taxon>
    </lineage>
</organism>
<evidence type="ECO:0000313" key="2">
    <source>
        <dbReference type="RefSeq" id="XP_006813435.1"/>
    </source>
</evidence>